<dbReference type="RefSeq" id="WP_073017178.1">
    <property type="nucleotide sequence ID" value="NZ_FQWF01000002.1"/>
</dbReference>
<evidence type="ECO:0000256" key="1">
    <source>
        <dbReference type="ARBA" id="ARBA00022801"/>
    </source>
</evidence>
<dbReference type="STRING" id="229205.SAMN05444372_102251"/>
<dbReference type="SUPFAM" id="SSF51445">
    <property type="entry name" value="(Trans)glycosidases"/>
    <property type="match status" value="1"/>
</dbReference>
<accession>A0A1M5H1V2</accession>
<proteinExistence type="inferred from homology"/>
<dbReference type="PANTHER" id="PTHR34142">
    <property type="entry name" value="ENDO-BETA-1,4-GLUCANASE A"/>
    <property type="match status" value="1"/>
</dbReference>
<reference evidence="6" key="1">
    <citation type="submission" date="2016-11" db="EMBL/GenBank/DDBJ databases">
        <authorList>
            <person name="Varghese N."/>
            <person name="Submissions S."/>
        </authorList>
    </citation>
    <scope>NUCLEOTIDE SEQUENCE [LARGE SCALE GENOMIC DNA]</scope>
    <source>
        <strain evidence="6">DSM 17659</strain>
    </source>
</reference>
<dbReference type="Pfam" id="PF00150">
    <property type="entry name" value="Cellulase"/>
    <property type="match status" value="1"/>
</dbReference>
<keyword evidence="2 3" id="KW-0326">Glycosidase</keyword>
<dbReference type="AlphaFoldDB" id="A0A1M5H1V2"/>
<dbReference type="Gene3D" id="3.20.20.80">
    <property type="entry name" value="Glycosidases"/>
    <property type="match status" value="1"/>
</dbReference>
<dbReference type="InterPro" id="IPR018087">
    <property type="entry name" value="Glyco_hydro_5_CS"/>
</dbReference>
<feature type="domain" description="Glycoside hydrolase family 5" evidence="4">
    <location>
        <begin position="149"/>
        <end position="307"/>
    </location>
</feature>
<dbReference type="Proteomes" id="UP000184020">
    <property type="component" value="Unassembled WGS sequence"/>
</dbReference>
<dbReference type="GO" id="GO:0004553">
    <property type="term" value="F:hydrolase activity, hydrolyzing O-glycosyl compounds"/>
    <property type="evidence" value="ECO:0007669"/>
    <property type="project" value="InterPro"/>
</dbReference>
<dbReference type="InterPro" id="IPR001547">
    <property type="entry name" value="Glyco_hydro_5"/>
</dbReference>
<dbReference type="PANTHER" id="PTHR34142:SF1">
    <property type="entry name" value="GLYCOSIDE HYDROLASE FAMILY 5 DOMAIN-CONTAINING PROTEIN"/>
    <property type="match status" value="1"/>
</dbReference>
<name>A0A1M5H1V2_9FLAO</name>
<dbReference type="PROSITE" id="PS51257">
    <property type="entry name" value="PROKAR_LIPOPROTEIN"/>
    <property type="match status" value="1"/>
</dbReference>
<evidence type="ECO:0000256" key="3">
    <source>
        <dbReference type="RuleBase" id="RU361153"/>
    </source>
</evidence>
<dbReference type="PROSITE" id="PS00659">
    <property type="entry name" value="GLYCOSYL_HYDROL_F5"/>
    <property type="match status" value="1"/>
</dbReference>
<evidence type="ECO:0000256" key="2">
    <source>
        <dbReference type="ARBA" id="ARBA00023295"/>
    </source>
</evidence>
<organism evidence="5 6">
    <name type="scientific">Flavobacterium micromati</name>
    <dbReference type="NCBI Taxonomy" id="229205"/>
    <lineage>
        <taxon>Bacteria</taxon>
        <taxon>Pseudomonadati</taxon>
        <taxon>Bacteroidota</taxon>
        <taxon>Flavobacteriia</taxon>
        <taxon>Flavobacteriales</taxon>
        <taxon>Flavobacteriaceae</taxon>
        <taxon>Flavobacterium</taxon>
    </lineage>
</organism>
<comment type="similarity">
    <text evidence="3">Belongs to the glycosyl hydrolase 5 (cellulase A) family.</text>
</comment>
<evidence type="ECO:0000313" key="6">
    <source>
        <dbReference type="Proteomes" id="UP000184020"/>
    </source>
</evidence>
<dbReference type="InterPro" id="IPR017853">
    <property type="entry name" value="GH"/>
</dbReference>
<gene>
    <name evidence="5" type="ORF">SAMN05444372_102251</name>
</gene>
<protein>
    <submittedName>
        <fullName evidence="5">Mannan endo-1,4-beta-mannosidase</fullName>
    </submittedName>
</protein>
<evidence type="ECO:0000313" key="5">
    <source>
        <dbReference type="EMBL" id="SHG09895.1"/>
    </source>
</evidence>
<dbReference type="EMBL" id="FQWF01000002">
    <property type="protein sequence ID" value="SHG09895.1"/>
    <property type="molecule type" value="Genomic_DNA"/>
</dbReference>
<sequence length="343" mass="39021">MVTRKILPFHFLIICGLSIFFSCKTDNDDIILNNSSQKYSVTGSKILEETKPIQLIGSNSFHTFSPGSTAMNSWNIDVAREFIGNSKENPLTGSPIKDSNGAYLHSLQSVVDGNRINNRITILCGFGWDGTTVTEFTGKSPSQTYWWNAYKTKLQQWANHFKNQQDVWIEVWNEPYRYDRADGYTDEIWEKDMNELVAQIRNTGNSNIILVPCAEQGQDESVLINKGKLFLTNKENIIFDIHAYEKWLLDTDVSINNRLDQLKQRNLPIFIGEIAPMNAGILMNPKSFLDIISNRGISVCGWVWKNDENDQNALLTKSGLPNNNNNNNWGTIYKNLAVKSRNP</sequence>
<dbReference type="OrthoDB" id="1422943at2"/>
<evidence type="ECO:0000259" key="4">
    <source>
        <dbReference type="Pfam" id="PF00150"/>
    </source>
</evidence>
<keyword evidence="1 3" id="KW-0378">Hydrolase</keyword>
<keyword evidence="6" id="KW-1185">Reference proteome</keyword>
<dbReference type="GO" id="GO:0009251">
    <property type="term" value="P:glucan catabolic process"/>
    <property type="evidence" value="ECO:0007669"/>
    <property type="project" value="TreeGrafter"/>
</dbReference>